<organism evidence="1 2">
    <name type="scientific">Taibaiella chishuiensis</name>
    <dbReference type="NCBI Taxonomy" id="1434707"/>
    <lineage>
        <taxon>Bacteria</taxon>
        <taxon>Pseudomonadati</taxon>
        <taxon>Bacteroidota</taxon>
        <taxon>Chitinophagia</taxon>
        <taxon>Chitinophagales</taxon>
        <taxon>Chitinophagaceae</taxon>
        <taxon>Taibaiella</taxon>
    </lineage>
</organism>
<comment type="caution">
    <text evidence="1">The sequence shown here is derived from an EMBL/GenBank/DDBJ whole genome shotgun (WGS) entry which is preliminary data.</text>
</comment>
<dbReference type="AlphaFoldDB" id="A0A2P8D7F3"/>
<dbReference type="EMBL" id="PYGD01000002">
    <property type="protein sequence ID" value="PSK93111.1"/>
    <property type="molecule type" value="Genomic_DNA"/>
</dbReference>
<dbReference type="OrthoDB" id="9809583at2"/>
<accession>A0A2P8D7F3</accession>
<evidence type="ECO:0000313" key="2">
    <source>
        <dbReference type="Proteomes" id="UP000240572"/>
    </source>
</evidence>
<dbReference type="Proteomes" id="UP000240572">
    <property type="component" value="Unassembled WGS sequence"/>
</dbReference>
<protein>
    <submittedName>
        <fullName evidence="1">Uncharacterized protein</fullName>
    </submittedName>
</protein>
<name>A0A2P8D7F3_9BACT</name>
<reference evidence="1 2" key="1">
    <citation type="submission" date="2018-03" db="EMBL/GenBank/DDBJ databases">
        <title>Genomic Encyclopedia of Type Strains, Phase III (KMG-III): the genomes of soil and plant-associated and newly described type strains.</title>
        <authorList>
            <person name="Whitman W."/>
        </authorList>
    </citation>
    <scope>NUCLEOTIDE SEQUENCE [LARGE SCALE GENOMIC DNA]</scope>
    <source>
        <strain evidence="1 2">CGMCC 1.12700</strain>
    </source>
</reference>
<gene>
    <name evidence="1" type="ORF">B0I18_10280</name>
</gene>
<keyword evidence="2" id="KW-1185">Reference proteome</keyword>
<dbReference type="RefSeq" id="WP_146146692.1">
    <property type="nucleotide sequence ID" value="NZ_PYGD01000002.1"/>
</dbReference>
<proteinExistence type="predicted"/>
<sequence length="123" mass="14293">MSKTIEAWRLIGEYPGLTRTIQVFADKIIEVEFNFIDSDEIGIRFWKHYTDAAAENKILQDYFASSMPRVPKESITRALEKASWITLVQDTIDGTVKLPDKGYKYHGSFRELADNLAYLKKKW</sequence>
<evidence type="ECO:0000313" key="1">
    <source>
        <dbReference type="EMBL" id="PSK93111.1"/>
    </source>
</evidence>